<evidence type="ECO:0000256" key="1">
    <source>
        <dbReference type="SAM" id="MobiDB-lite"/>
    </source>
</evidence>
<reference evidence="2 3" key="2">
    <citation type="submission" date="2019-08" db="EMBL/GenBank/DDBJ databases">
        <authorList>
            <person name="Henke P."/>
        </authorList>
    </citation>
    <scope>NUCLEOTIDE SEQUENCE [LARGE SCALE GENOMIC DNA]</scope>
    <source>
        <strain evidence="2">Phe10_nw2017</strain>
    </source>
</reference>
<accession>A0A5C6M0Z5</accession>
<evidence type="ECO:0000313" key="2">
    <source>
        <dbReference type="EMBL" id="TWW07833.1"/>
    </source>
</evidence>
<organism evidence="2 3">
    <name type="scientific">Planctomyces bekefii</name>
    <dbReference type="NCBI Taxonomy" id="1653850"/>
    <lineage>
        <taxon>Bacteria</taxon>
        <taxon>Pseudomonadati</taxon>
        <taxon>Planctomycetota</taxon>
        <taxon>Planctomycetia</taxon>
        <taxon>Planctomycetales</taxon>
        <taxon>Planctomycetaceae</taxon>
        <taxon>Planctomyces</taxon>
    </lineage>
</organism>
<dbReference type="Proteomes" id="UP000321083">
    <property type="component" value="Unassembled WGS sequence"/>
</dbReference>
<comment type="caution">
    <text evidence="2">The sequence shown here is derived from an EMBL/GenBank/DDBJ whole genome shotgun (WGS) entry which is preliminary data.</text>
</comment>
<feature type="non-terminal residue" evidence="2">
    <location>
        <position position="106"/>
    </location>
</feature>
<keyword evidence="3" id="KW-1185">Reference proteome</keyword>
<gene>
    <name evidence="2" type="ORF">E3A20_30370</name>
</gene>
<sequence length="106" mass="12146">MINRQTLLTDLQRLLQRLEADLLERSESTEIVRVGEALRQEYEQAKAAARTAQNYEDWRSDTITQHAAAWVLSCVFVRFLEDNRLLDPPRISGQRSALSDQQSADG</sequence>
<proteinExistence type="predicted"/>
<dbReference type="EMBL" id="SRHE01000991">
    <property type="protein sequence ID" value="TWW07833.1"/>
    <property type="molecule type" value="Genomic_DNA"/>
</dbReference>
<evidence type="ECO:0000313" key="3">
    <source>
        <dbReference type="Proteomes" id="UP000321083"/>
    </source>
</evidence>
<reference evidence="2 3" key="1">
    <citation type="submission" date="2019-08" db="EMBL/GenBank/DDBJ databases">
        <title>100 year-old enigma solved: identification of Planctomyces bekefii, the type genus and species of the phylum Planctomycetes.</title>
        <authorList>
            <person name="Svetlana D.N."/>
            <person name="Overmann J."/>
        </authorList>
    </citation>
    <scope>NUCLEOTIDE SEQUENCE [LARGE SCALE GENOMIC DNA]</scope>
    <source>
        <strain evidence="2">Phe10_nw2017</strain>
    </source>
</reference>
<feature type="region of interest" description="Disordered" evidence="1">
    <location>
        <begin position="87"/>
        <end position="106"/>
    </location>
</feature>
<name>A0A5C6M0Z5_9PLAN</name>
<feature type="compositionally biased region" description="Polar residues" evidence="1">
    <location>
        <begin position="93"/>
        <end position="106"/>
    </location>
</feature>
<protein>
    <submittedName>
        <fullName evidence="2">Uncharacterized protein</fullName>
    </submittedName>
</protein>
<dbReference type="AlphaFoldDB" id="A0A5C6M0Z5"/>